<keyword evidence="2" id="KW-1185">Reference proteome</keyword>
<sequence length="72" mass="8421">LLSLYSFMMIKTIGFFDLCIPETCFSPGKLEQTVKTLYDFGYRTIAINQLIEEGNMEPKKRRRKVSHESSRI</sequence>
<organism evidence="1 2">
    <name type="scientific">Rhamnusium bicolor</name>
    <dbReference type="NCBI Taxonomy" id="1586634"/>
    <lineage>
        <taxon>Eukaryota</taxon>
        <taxon>Metazoa</taxon>
        <taxon>Ecdysozoa</taxon>
        <taxon>Arthropoda</taxon>
        <taxon>Hexapoda</taxon>
        <taxon>Insecta</taxon>
        <taxon>Pterygota</taxon>
        <taxon>Neoptera</taxon>
        <taxon>Endopterygota</taxon>
        <taxon>Coleoptera</taxon>
        <taxon>Polyphaga</taxon>
        <taxon>Cucujiformia</taxon>
        <taxon>Chrysomeloidea</taxon>
        <taxon>Cerambycidae</taxon>
        <taxon>Lepturinae</taxon>
        <taxon>Rhagiini</taxon>
        <taxon>Rhamnusium</taxon>
    </lineage>
</organism>
<reference evidence="1" key="1">
    <citation type="journal article" date="2023" name="Insect Mol. Biol.">
        <title>Genome sequencing provides insights into the evolution of gene families encoding plant cell wall-degrading enzymes in longhorned beetles.</title>
        <authorList>
            <person name="Shin N.R."/>
            <person name="Okamura Y."/>
            <person name="Kirsch R."/>
            <person name="Pauchet Y."/>
        </authorList>
    </citation>
    <scope>NUCLEOTIDE SEQUENCE</scope>
    <source>
        <strain evidence="1">RBIC_L_NR</strain>
    </source>
</reference>
<accession>A0AAV8YW43</accession>
<gene>
    <name evidence="1" type="ORF">NQ314_006925</name>
</gene>
<proteinExistence type="predicted"/>
<feature type="non-terminal residue" evidence="1">
    <location>
        <position position="1"/>
    </location>
</feature>
<dbReference type="EMBL" id="JANEYF010001890">
    <property type="protein sequence ID" value="KAJ8955208.1"/>
    <property type="molecule type" value="Genomic_DNA"/>
</dbReference>
<evidence type="ECO:0000313" key="1">
    <source>
        <dbReference type="EMBL" id="KAJ8955208.1"/>
    </source>
</evidence>
<protein>
    <submittedName>
        <fullName evidence="1">Uncharacterized protein</fullName>
    </submittedName>
</protein>
<comment type="caution">
    <text evidence="1">The sequence shown here is derived from an EMBL/GenBank/DDBJ whole genome shotgun (WGS) entry which is preliminary data.</text>
</comment>
<dbReference type="AlphaFoldDB" id="A0AAV8YW43"/>
<evidence type="ECO:0000313" key="2">
    <source>
        <dbReference type="Proteomes" id="UP001162156"/>
    </source>
</evidence>
<dbReference type="Proteomes" id="UP001162156">
    <property type="component" value="Unassembled WGS sequence"/>
</dbReference>
<name>A0AAV8YW43_9CUCU</name>